<sequence>MAADARAALRANLEKLLASGRDGALLRFGLGQALLQEDQPQEAALHLQQATAQDPHYSAAWKLLGKALEQLGRADEAEAAWRQGLAVAGERGDMQSVKEITVFLRRLQRARGG</sequence>
<dbReference type="RefSeq" id="WP_114470714.1">
    <property type="nucleotide sequence ID" value="NZ_QPJK01000008.1"/>
</dbReference>
<name>A0A368XK21_9BURK</name>
<dbReference type="Gene3D" id="1.25.40.10">
    <property type="entry name" value="Tetratricopeptide repeat domain"/>
    <property type="match status" value="1"/>
</dbReference>
<evidence type="ECO:0000313" key="2">
    <source>
        <dbReference type="Proteomes" id="UP000252884"/>
    </source>
</evidence>
<keyword evidence="2" id="KW-1185">Reference proteome</keyword>
<dbReference type="OrthoDB" id="8421013at2"/>
<dbReference type="InterPro" id="IPR019734">
    <property type="entry name" value="TPR_rpt"/>
</dbReference>
<evidence type="ECO:0000313" key="1">
    <source>
        <dbReference type="EMBL" id="RCW68195.1"/>
    </source>
</evidence>
<accession>A0A368XK21</accession>
<dbReference type="EMBL" id="QPJK01000008">
    <property type="protein sequence ID" value="RCW68195.1"/>
    <property type="molecule type" value="Genomic_DNA"/>
</dbReference>
<dbReference type="SMART" id="SM00028">
    <property type="entry name" value="TPR"/>
    <property type="match status" value="2"/>
</dbReference>
<reference evidence="1 2" key="1">
    <citation type="submission" date="2018-07" db="EMBL/GenBank/DDBJ databases">
        <title>Genomic Encyclopedia of Type Strains, Phase IV (KMG-IV): sequencing the most valuable type-strain genomes for metagenomic binning, comparative biology and taxonomic classification.</title>
        <authorList>
            <person name="Goeker M."/>
        </authorList>
    </citation>
    <scope>NUCLEOTIDE SEQUENCE [LARGE SCALE GENOMIC DNA]</scope>
    <source>
        <strain evidence="1 2">DSM 21634</strain>
    </source>
</reference>
<dbReference type="Pfam" id="PF14559">
    <property type="entry name" value="TPR_19"/>
    <property type="match status" value="1"/>
</dbReference>
<dbReference type="AlphaFoldDB" id="A0A368XK21"/>
<dbReference type="InterPro" id="IPR011990">
    <property type="entry name" value="TPR-like_helical_dom_sf"/>
</dbReference>
<gene>
    <name evidence="1" type="ORF">DES41_108377</name>
</gene>
<comment type="caution">
    <text evidence="1">The sequence shown here is derived from an EMBL/GenBank/DDBJ whole genome shotgun (WGS) entry which is preliminary data.</text>
</comment>
<dbReference type="SUPFAM" id="SSF48452">
    <property type="entry name" value="TPR-like"/>
    <property type="match status" value="1"/>
</dbReference>
<dbReference type="Proteomes" id="UP000252884">
    <property type="component" value="Unassembled WGS sequence"/>
</dbReference>
<proteinExistence type="predicted"/>
<organism evidence="1 2">
    <name type="scientific">Pseudorhodoferax soli</name>
    <dbReference type="NCBI Taxonomy" id="545864"/>
    <lineage>
        <taxon>Bacteria</taxon>
        <taxon>Pseudomonadati</taxon>
        <taxon>Pseudomonadota</taxon>
        <taxon>Betaproteobacteria</taxon>
        <taxon>Burkholderiales</taxon>
        <taxon>Comamonadaceae</taxon>
    </lineage>
</organism>
<protein>
    <submittedName>
        <fullName evidence="1">Tetratricopeptide repeat protein</fullName>
    </submittedName>
</protein>